<keyword evidence="1" id="KW-0472">Membrane</keyword>
<accession>A0A0F9JRI5</accession>
<dbReference type="EMBL" id="LAZR01017155">
    <property type="protein sequence ID" value="KKM01593.1"/>
    <property type="molecule type" value="Genomic_DNA"/>
</dbReference>
<feature type="transmembrane region" description="Helical" evidence="1">
    <location>
        <begin position="107"/>
        <end position="125"/>
    </location>
</feature>
<feature type="transmembrane region" description="Helical" evidence="1">
    <location>
        <begin position="7"/>
        <end position="29"/>
    </location>
</feature>
<proteinExistence type="predicted"/>
<keyword evidence="1" id="KW-1133">Transmembrane helix</keyword>
<dbReference type="AlphaFoldDB" id="A0A0F9JRI5"/>
<keyword evidence="1" id="KW-0812">Transmembrane</keyword>
<protein>
    <submittedName>
        <fullName evidence="2">Uncharacterized protein</fullName>
    </submittedName>
</protein>
<gene>
    <name evidence="2" type="ORF">LCGC14_1792850</name>
</gene>
<sequence>LSKFIRNYGIIILFILFTIEWAITTWIWISSNQILIFGDKLYHFFFLLTLVTIPYFFMSFSPYLFELKAVYKEWKNLGKVYNFFYGILLWGLARIIEFTLFNNFTKFIITQLVLAFFFILTAIYGWTLYKHIIVPVVLSIFLSIGLFTFFIEPYSDVDFWMVIVMIIVWCFMLIGSIFFSVLNRFGKYKIKDRNE</sequence>
<name>A0A0F9JRI5_9ZZZZ</name>
<feature type="transmembrane region" description="Helical" evidence="1">
    <location>
        <begin position="157"/>
        <end position="182"/>
    </location>
</feature>
<feature type="non-terminal residue" evidence="2">
    <location>
        <position position="1"/>
    </location>
</feature>
<feature type="transmembrane region" description="Helical" evidence="1">
    <location>
        <begin position="41"/>
        <end position="60"/>
    </location>
</feature>
<feature type="transmembrane region" description="Helical" evidence="1">
    <location>
        <begin position="80"/>
        <end position="101"/>
    </location>
</feature>
<reference evidence="2" key="1">
    <citation type="journal article" date="2015" name="Nature">
        <title>Complex archaea that bridge the gap between prokaryotes and eukaryotes.</title>
        <authorList>
            <person name="Spang A."/>
            <person name="Saw J.H."/>
            <person name="Jorgensen S.L."/>
            <person name="Zaremba-Niedzwiedzka K."/>
            <person name="Martijn J."/>
            <person name="Lind A.E."/>
            <person name="van Eijk R."/>
            <person name="Schleper C."/>
            <person name="Guy L."/>
            <person name="Ettema T.J."/>
        </authorList>
    </citation>
    <scope>NUCLEOTIDE SEQUENCE</scope>
</reference>
<evidence type="ECO:0000313" key="2">
    <source>
        <dbReference type="EMBL" id="KKM01593.1"/>
    </source>
</evidence>
<organism evidence="2">
    <name type="scientific">marine sediment metagenome</name>
    <dbReference type="NCBI Taxonomy" id="412755"/>
    <lineage>
        <taxon>unclassified sequences</taxon>
        <taxon>metagenomes</taxon>
        <taxon>ecological metagenomes</taxon>
    </lineage>
</organism>
<feature type="transmembrane region" description="Helical" evidence="1">
    <location>
        <begin position="132"/>
        <end position="151"/>
    </location>
</feature>
<comment type="caution">
    <text evidence="2">The sequence shown here is derived from an EMBL/GenBank/DDBJ whole genome shotgun (WGS) entry which is preliminary data.</text>
</comment>
<evidence type="ECO:0000256" key="1">
    <source>
        <dbReference type="SAM" id="Phobius"/>
    </source>
</evidence>